<reference evidence="1" key="1">
    <citation type="submission" date="2023-06" db="EMBL/GenBank/DDBJ databases">
        <title>Genome-scale phylogeny and comparative genomics of the fungal order Sordariales.</title>
        <authorList>
            <consortium name="Lawrence Berkeley National Laboratory"/>
            <person name="Hensen N."/>
            <person name="Bonometti L."/>
            <person name="Westerberg I."/>
            <person name="Brannstrom I.O."/>
            <person name="Guillou S."/>
            <person name="Cros-Aarteil S."/>
            <person name="Calhoun S."/>
            <person name="Haridas S."/>
            <person name="Kuo A."/>
            <person name="Mondo S."/>
            <person name="Pangilinan J."/>
            <person name="Riley R."/>
            <person name="Labutti K."/>
            <person name="Andreopoulos B."/>
            <person name="Lipzen A."/>
            <person name="Chen C."/>
            <person name="Yanf M."/>
            <person name="Daum C."/>
            <person name="Ng V."/>
            <person name="Clum A."/>
            <person name="Steindorff A."/>
            <person name="Ohm R."/>
            <person name="Martin F."/>
            <person name="Silar P."/>
            <person name="Natvig D."/>
            <person name="Lalanne C."/>
            <person name="Gautier V."/>
            <person name="Ament-Velasquez S.L."/>
            <person name="Kruys A."/>
            <person name="Hutchinson M.I."/>
            <person name="Powell A.J."/>
            <person name="Barry K."/>
            <person name="Miller A.N."/>
            <person name="Grigoriev I.V."/>
            <person name="Debuchy R."/>
            <person name="Gladieux P."/>
            <person name="Thoren M.H."/>
            <person name="Johannesson H."/>
        </authorList>
    </citation>
    <scope>NUCLEOTIDE SEQUENCE</scope>
    <source>
        <strain evidence="1">SMH4607-1</strain>
    </source>
</reference>
<keyword evidence="2" id="KW-1185">Reference proteome</keyword>
<accession>A0AA40A2N9</accession>
<dbReference type="AlphaFoldDB" id="A0AA40A2N9"/>
<evidence type="ECO:0000313" key="2">
    <source>
        <dbReference type="Proteomes" id="UP001172102"/>
    </source>
</evidence>
<comment type="caution">
    <text evidence="1">The sequence shown here is derived from an EMBL/GenBank/DDBJ whole genome shotgun (WGS) entry which is preliminary data.</text>
</comment>
<dbReference type="EMBL" id="JAUKUA010000006">
    <property type="protein sequence ID" value="KAK0708181.1"/>
    <property type="molecule type" value="Genomic_DNA"/>
</dbReference>
<dbReference type="Proteomes" id="UP001172102">
    <property type="component" value="Unassembled WGS sequence"/>
</dbReference>
<evidence type="ECO:0000313" key="1">
    <source>
        <dbReference type="EMBL" id="KAK0708181.1"/>
    </source>
</evidence>
<gene>
    <name evidence="1" type="ORF">B0H67DRAFT_331266</name>
</gene>
<protein>
    <submittedName>
        <fullName evidence="1">Uncharacterized protein</fullName>
    </submittedName>
</protein>
<organism evidence="1 2">
    <name type="scientific">Lasiosphaeris hirsuta</name>
    <dbReference type="NCBI Taxonomy" id="260670"/>
    <lineage>
        <taxon>Eukaryota</taxon>
        <taxon>Fungi</taxon>
        <taxon>Dikarya</taxon>
        <taxon>Ascomycota</taxon>
        <taxon>Pezizomycotina</taxon>
        <taxon>Sordariomycetes</taxon>
        <taxon>Sordariomycetidae</taxon>
        <taxon>Sordariales</taxon>
        <taxon>Lasiosphaeriaceae</taxon>
        <taxon>Lasiosphaeris</taxon>
    </lineage>
</organism>
<name>A0AA40A2N9_9PEZI</name>
<sequence length="92" mass="9732">MANSASAYSIILCPGASRALVSVFTLGWSGLAMVPNQTNTTRAACITHPASLRFGGAVINSRPEVSMVVELNTMEVDGQHPVPGHWGLHHHV</sequence>
<proteinExistence type="predicted"/>